<protein>
    <submittedName>
        <fullName evidence="1">CLUMA_CG007100, isoform A</fullName>
    </submittedName>
</protein>
<sequence length="69" mass="7885">MAINSKAIPRRDDEFSQELRLCLQLICEKSNNAANYDLLLCEICVHAFPVLYKVVNNDRSSHEKAKSFA</sequence>
<evidence type="ECO:0000313" key="2">
    <source>
        <dbReference type="Proteomes" id="UP000183832"/>
    </source>
</evidence>
<organism evidence="1 2">
    <name type="scientific">Clunio marinus</name>
    <dbReference type="NCBI Taxonomy" id="568069"/>
    <lineage>
        <taxon>Eukaryota</taxon>
        <taxon>Metazoa</taxon>
        <taxon>Ecdysozoa</taxon>
        <taxon>Arthropoda</taxon>
        <taxon>Hexapoda</taxon>
        <taxon>Insecta</taxon>
        <taxon>Pterygota</taxon>
        <taxon>Neoptera</taxon>
        <taxon>Endopterygota</taxon>
        <taxon>Diptera</taxon>
        <taxon>Nematocera</taxon>
        <taxon>Chironomoidea</taxon>
        <taxon>Chironomidae</taxon>
        <taxon>Clunio</taxon>
    </lineage>
</organism>
<evidence type="ECO:0000313" key="1">
    <source>
        <dbReference type="EMBL" id="CRK93567.1"/>
    </source>
</evidence>
<proteinExistence type="predicted"/>
<dbReference type="AlphaFoldDB" id="A0A1J1HZN2"/>
<keyword evidence="2" id="KW-1185">Reference proteome</keyword>
<reference evidence="1 2" key="1">
    <citation type="submission" date="2015-04" db="EMBL/GenBank/DDBJ databases">
        <authorList>
            <person name="Syromyatnikov M.Y."/>
            <person name="Popov V.N."/>
        </authorList>
    </citation>
    <scope>NUCLEOTIDE SEQUENCE [LARGE SCALE GENOMIC DNA]</scope>
</reference>
<accession>A0A1J1HZN2</accession>
<dbReference type="Proteomes" id="UP000183832">
    <property type="component" value="Unassembled WGS sequence"/>
</dbReference>
<gene>
    <name evidence="1" type="ORF">CLUMA_CG007100</name>
</gene>
<dbReference type="EMBL" id="CVRI01000037">
    <property type="protein sequence ID" value="CRK93567.1"/>
    <property type="molecule type" value="Genomic_DNA"/>
</dbReference>
<name>A0A1J1HZN2_9DIPT</name>